<evidence type="ECO:0000259" key="7">
    <source>
        <dbReference type="Pfam" id="PF12819"/>
    </source>
</evidence>
<evidence type="ECO:0000313" key="8">
    <source>
        <dbReference type="EMBL" id="RVW61164.1"/>
    </source>
</evidence>
<gene>
    <name evidence="8" type="ORF">CK203_020552</name>
</gene>
<sequence>MRPKSKHSSLHKKKKKPSLRPSTISLSSSYVLLPSLHALPAPRDKSVKKYSYMIPVIKGGKYLIRTAYYYGGFGRNEPLVFEQNIDGTKWGIVNMTEDYTKGLTSYYEIVAAAMRKMLSICLARNGKTVSNPFITALELENMEAFVYSSTDFTQYALNIVARHNFGTNDNNIRWFMGPLSGLTEIVMTPGADIPIGPVINAGEVFIDPIFYLGCHMFGGLKESNKLHYGWVAVTKHSQFDCTHLSVIGWGGGHKPSGPTPEMSTLNELRKILSPQKLAKLNG</sequence>
<evidence type="ECO:0000256" key="5">
    <source>
        <dbReference type="ARBA" id="ARBA00023136"/>
    </source>
</evidence>
<feature type="region of interest" description="Disordered" evidence="6">
    <location>
        <begin position="1"/>
        <end position="21"/>
    </location>
</feature>
<dbReference type="PANTHER" id="PTHR45631:SF45">
    <property type="entry name" value="LEUCINE-RICH REPEAT (LRR) FAMILY PROTEIN"/>
    <property type="match status" value="1"/>
</dbReference>
<dbReference type="Proteomes" id="UP000288805">
    <property type="component" value="Unassembled WGS sequence"/>
</dbReference>
<feature type="compositionally biased region" description="Basic residues" evidence="6">
    <location>
        <begin position="1"/>
        <end position="18"/>
    </location>
</feature>
<comment type="subcellular location">
    <subcellularLocation>
        <location evidence="1">Membrane</location>
        <topology evidence="1">Single-pass membrane protein</topology>
    </subcellularLocation>
</comment>
<evidence type="ECO:0000256" key="2">
    <source>
        <dbReference type="ARBA" id="ARBA00022692"/>
    </source>
</evidence>
<evidence type="ECO:0000256" key="6">
    <source>
        <dbReference type="SAM" id="MobiDB-lite"/>
    </source>
</evidence>
<feature type="domain" description="Malectin-like" evidence="7">
    <location>
        <begin position="48"/>
        <end position="173"/>
    </location>
</feature>
<organism evidence="8 9">
    <name type="scientific">Vitis vinifera</name>
    <name type="common">Grape</name>
    <dbReference type="NCBI Taxonomy" id="29760"/>
    <lineage>
        <taxon>Eukaryota</taxon>
        <taxon>Viridiplantae</taxon>
        <taxon>Streptophyta</taxon>
        <taxon>Embryophyta</taxon>
        <taxon>Tracheophyta</taxon>
        <taxon>Spermatophyta</taxon>
        <taxon>Magnoliopsida</taxon>
        <taxon>eudicotyledons</taxon>
        <taxon>Gunneridae</taxon>
        <taxon>Pentapetalae</taxon>
        <taxon>rosids</taxon>
        <taxon>Vitales</taxon>
        <taxon>Vitaceae</taxon>
        <taxon>Viteae</taxon>
        <taxon>Vitis</taxon>
    </lineage>
</organism>
<dbReference type="Pfam" id="PF12819">
    <property type="entry name" value="Malectin_like"/>
    <property type="match status" value="1"/>
</dbReference>
<keyword evidence="3" id="KW-0732">Signal</keyword>
<name>A0A438FME8_VITVI</name>
<protein>
    <recommendedName>
        <fullName evidence="7">Malectin-like domain-containing protein</fullName>
    </recommendedName>
</protein>
<evidence type="ECO:0000256" key="4">
    <source>
        <dbReference type="ARBA" id="ARBA00022989"/>
    </source>
</evidence>
<reference evidence="8 9" key="1">
    <citation type="journal article" date="2018" name="PLoS Genet.">
        <title>Population sequencing reveals clonal diversity and ancestral inbreeding in the grapevine cultivar Chardonnay.</title>
        <authorList>
            <person name="Roach M.J."/>
            <person name="Johnson D.L."/>
            <person name="Bohlmann J."/>
            <person name="van Vuuren H.J."/>
            <person name="Jones S.J."/>
            <person name="Pretorius I.S."/>
            <person name="Schmidt S.A."/>
            <person name="Borneman A.R."/>
        </authorList>
    </citation>
    <scope>NUCLEOTIDE SEQUENCE [LARGE SCALE GENOMIC DNA]</scope>
    <source>
        <strain evidence="9">cv. Chardonnay</strain>
        <tissue evidence="8">Leaf</tissue>
    </source>
</reference>
<dbReference type="GO" id="GO:0016020">
    <property type="term" value="C:membrane"/>
    <property type="evidence" value="ECO:0007669"/>
    <property type="project" value="UniProtKB-SubCell"/>
</dbReference>
<dbReference type="EMBL" id="QGNW01000842">
    <property type="protein sequence ID" value="RVW61164.1"/>
    <property type="molecule type" value="Genomic_DNA"/>
</dbReference>
<keyword evidence="2" id="KW-0812">Transmembrane</keyword>
<keyword evidence="4" id="KW-1133">Transmembrane helix</keyword>
<dbReference type="InterPro" id="IPR024788">
    <property type="entry name" value="Malectin-like_Carb-bd_dom"/>
</dbReference>
<evidence type="ECO:0000313" key="9">
    <source>
        <dbReference type="Proteomes" id="UP000288805"/>
    </source>
</evidence>
<evidence type="ECO:0000256" key="1">
    <source>
        <dbReference type="ARBA" id="ARBA00004167"/>
    </source>
</evidence>
<accession>A0A438FME8</accession>
<evidence type="ECO:0000256" key="3">
    <source>
        <dbReference type="ARBA" id="ARBA00022729"/>
    </source>
</evidence>
<dbReference type="PANTHER" id="PTHR45631">
    <property type="entry name" value="OS07G0107800 PROTEIN-RELATED"/>
    <property type="match status" value="1"/>
</dbReference>
<keyword evidence="5" id="KW-0472">Membrane</keyword>
<dbReference type="AlphaFoldDB" id="A0A438FME8"/>
<proteinExistence type="predicted"/>
<comment type="caution">
    <text evidence="8">The sequence shown here is derived from an EMBL/GenBank/DDBJ whole genome shotgun (WGS) entry which is preliminary data.</text>
</comment>